<comment type="similarity">
    <text evidence="1">Belongs to the glycosyltransferase group 1 family. Glycosyltransferase 4 subfamily.</text>
</comment>
<feature type="domain" description="Glycosyl transferase family 1" evidence="8">
    <location>
        <begin position="483"/>
        <end position="659"/>
    </location>
</feature>
<evidence type="ECO:0000256" key="5">
    <source>
        <dbReference type="ARBA" id="ARBA00022679"/>
    </source>
</evidence>
<keyword evidence="5" id="KW-0808">Transferase</keyword>
<evidence type="ECO:0000259" key="8">
    <source>
        <dbReference type="Pfam" id="PF00534"/>
    </source>
</evidence>
<feature type="domain" description="Trehalose synthase N-terminal" evidence="9">
    <location>
        <begin position="233"/>
        <end position="314"/>
    </location>
</feature>
<dbReference type="EMBL" id="JAPVEA010000006">
    <property type="protein sequence ID" value="KAJ5450308.1"/>
    <property type="molecule type" value="Genomic_DNA"/>
</dbReference>
<dbReference type="InterPro" id="IPR049438">
    <property type="entry name" value="TreT_GT1"/>
</dbReference>
<keyword evidence="4" id="KW-0328">Glycosyltransferase</keyword>
<dbReference type="PANTHER" id="PTHR47779">
    <property type="entry name" value="SYNTHASE (CCG-9), PUTATIVE (AFU_ORTHOLOGUE AFUA_3G12100)-RELATED"/>
    <property type="match status" value="1"/>
</dbReference>
<evidence type="ECO:0000313" key="11">
    <source>
        <dbReference type="Proteomes" id="UP001213681"/>
    </source>
</evidence>
<keyword evidence="3" id="KW-0313">Glucose metabolism</keyword>
<feature type="compositionally biased region" description="Basic and acidic residues" evidence="7">
    <location>
        <begin position="8"/>
        <end position="21"/>
    </location>
</feature>
<dbReference type="RefSeq" id="XP_056765843.1">
    <property type="nucleotide sequence ID" value="XM_056910139.1"/>
</dbReference>
<keyword evidence="6" id="KW-0119">Carbohydrate metabolism</keyword>
<evidence type="ECO:0000256" key="3">
    <source>
        <dbReference type="ARBA" id="ARBA00022526"/>
    </source>
</evidence>
<reference evidence="10" key="2">
    <citation type="journal article" date="2023" name="IMA Fungus">
        <title>Comparative genomic study of the Penicillium genus elucidates a diverse pangenome and 15 lateral gene transfer events.</title>
        <authorList>
            <person name="Petersen C."/>
            <person name="Sorensen T."/>
            <person name="Nielsen M.R."/>
            <person name="Sondergaard T.E."/>
            <person name="Sorensen J.L."/>
            <person name="Fitzpatrick D.A."/>
            <person name="Frisvad J.C."/>
            <person name="Nielsen K.L."/>
        </authorList>
    </citation>
    <scope>NUCLEOTIDE SEQUENCE</scope>
    <source>
        <strain evidence="10">IBT 16125</strain>
    </source>
</reference>
<reference evidence="10" key="1">
    <citation type="submission" date="2022-12" db="EMBL/GenBank/DDBJ databases">
        <authorList>
            <person name="Petersen C."/>
        </authorList>
    </citation>
    <scope>NUCLEOTIDE SEQUENCE</scope>
    <source>
        <strain evidence="10">IBT 16125</strain>
    </source>
</reference>
<accession>A0AAD6C7P6</accession>
<feature type="region of interest" description="Disordered" evidence="7">
    <location>
        <begin position="1"/>
        <end position="21"/>
    </location>
</feature>
<evidence type="ECO:0000256" key="4">
    <source>
        <dbReference type="ARBA" id="ARBA00022676"/>
    </source>
</evidence>
<proteinExistence type="inferred from homology"/>
<dbReference type="InterPro" id="IPR001296">
    <property type="entry name" value="Glyco_trans_1"/>
</dbReference>
<dbReference type="Pfam" id="PF00534">
    <property type="entry name" value="Glycos_transf_1"/>
    <property type="match status" value="1"/>
</dbReference>
<evidence type="ECO:0000313" key="10">
    <source>
        <dbReference type="EMBL" id="KAJ5450308.1"/>
    </source>
</evidence>
<gene>
    <name evidence="10" type="ORF">N7458_006757</name>
</gene>
<sequence>MSGAISTSRDEAERRSSVYQRPMKDQLREDDWTGPPFTAIYAGVAVRFHLMTGATLALAVRDDTYPLDFAQFEFPSGSRRDGWAGFTEFVLEKVRDYQEEHSQKFVGLAMSNDLCEQSPDLCSRLWAELDIIPIVLHSSEEKVSWGLYEENLAHKSLDEHAESIARKCIRFFGPSQAPIPEVGVRGLVEVDAAFHVKLTRLGDYEKTVGAPTWAAINKYASDLKKRRVKIAFFSATPQGGGVALMRHAMVRFAKVLGVDLRWYVPKPRPGIFRITKNNHNILQGVAPIGTRFTQDDRDLLYDWVLENTERYWLKGTRFHAPQWFESFHSYAYPLLREHGPPPPPWQQNNGPLMPPWEGGADVIIIDDPQLPWLIPLIKAQTPGRPVIFRSHIQLRSDLIDTPGTPQAETWNFLWDAIKQADLFISHPIRAFVPENVPSGMLGYLPASTDLLDGLNKPMTDWITSYYGRIFNSKCRERYMPNIAFPDEDYIIQVARFDPSKGIEDVLASYEAFHKRLVGAHPDIKPPKLLICGHGSVDDPDGSIVYEAALRFVKQHLEHIQSLICIMRIGPSDQILNALLSKAKIALQLSIREGFEVKVSEALHMGKPVIATLAGGIPLQVQHGKNGFLVDTGDTEAVANHLFELWMDHELYNRMSRYAATSVSDEVSTVGNMLSWLYLASELSKGVNIRPNGRWINDMAREEADEAYAPGENRLTREFSANAAK</sequence>
<evidence type="ECO:0000256" key="6">
    <source>
        <dbReference type="ARBA" id="ARBA00023277"/>
    </source>
</evidence>
<evidence type="ECO:0000259" key="9">
    <source>
        <dbReference type="Pfam" id="PF21269"/>
    </source>
</evidence>
<dbReference type="GO" id="GO:0016757">
    <property type="term" value="F:glycosyltransferase activity"/>
    <property type="evidence" value="ECO:0007669"/>
    <property type="project" value="UniProtKB-KW"/>
</dbReference>
<dbReference type="PANTHER" id="PTHR47779:SF1">
    <property type="entry name" value="SYNTHASE (CCG-9), PUTATIVE (AFU_ORTHOLOGUE AFUA_3G12100)-RELATED"/>
    <property type="match status" value="1"/>
</dbReference>
<dbReference type="Pfam" id="PF21269">
    <property type="entry name" value="TreT_GT1"/>
    <property type="match status" value="2"/>
</dbReference>
<name>A0AAD6C7P6_9EURO</name>
<comment type="caution">
    <text evidence="10">The sequence shown here is derived from an EMBL/GenBank/DDBJ whole genome shotgun (WGS) entry which is preliminary data.</text>
</comment>
<dbReference type="Gene3D" id="3.40.50.2000">
    <property type="entry name" value="Glycogen Phosphorylase B"/>
    <property type="match status" value="2"/>
</dbReference>
<evidence type="ECO:0000256" key="2">
    <source>
        <dbReference type="ARBA" id="ARBA00011738"/>
    </source>
</evidence>
<organism evidence="10 11">
    <name type="scientific">Penicillium daleae</name>
    <dbReference type="NCBI Taxonomy" id="63821"/>
    <lineage>
        <taxon>Eukaryota</taxon>
        <taxon>Fungi</taxon>
        <taxon>Dikarya</taxon>
        <taxon>Ascomycota</taxon>
        <taxon>Pezizomycotina</taxon>
        <taxon>Eurotiomycetes</taxon>
        <taxon>Eurotiomycetidae</taxon>
        <taxon>Eurotiales</taxon>
        <taxon>Aspergillaceae</taxon>
        <taxon>Penicillium</taxon>
    </lineage>
</organism>
<dbReference type="InterPro" id="IPR052078">
    <property type="entry name" value="Trehalose_Metab_GTase"/>
</dbReference>
<comment type="subunit">
    <text evidence="2">Homodimer.</text>
</comment>
<dbReference type="AlphaFoldDB" id="A0AAD6C7P6"/>
<keyword evidence="11" id="KW-1185">Reference proteome</keyword>
<dbReference type="GO" id="GO:0006006">
    <property type="term" value="P:glucose metabolic process"/>
    <property type="evidence" value="ECO:0007669"/>
    <property type="project" value="UniProtKB-KW"/>
</dbReference>
<protein>
    <submittedName>
        <fullName evidence="10">UDP-Glycosyltransferase/glycogen phosphorylase</fullName>
    </submittedName>
</protein>
<evidence type="ECO:0000256" key="7">
    <source>
        <dbReference type="SAM" id="MobiDB-lite"/>
    </source>
</evidence>
<dbReference type="Proteomes" id="UP001213681">
    <property type="component" value="Unassembled WGS sequence"/>
</dbReference>
<dbReference type="GeneID" id="81600382"/>
<evidence type="ECO:0000256" key="1">
    <source>
        <dbReference type="ARBA" id="ARBA00009481"/>
    </source>
</evidence>
<dbReference type="SUPFAM" id="SSF53756">
    <property type="entry name" value="UDP-Glycosyltransferase/glycogen phosphorylase"/>
    <property type="match status" value="1"/>
</dbReference>
<feature type="domain" description="Trehalose synthase N-terminal" evidence="9">
    <location>
        <begin position="359"/>
        <end position="428"/>
    </location>
</feature>